<dbReference type="InterPro" id="IPR000717">
    <property type="entry name" value="PCI_dom"/>
</dbReference>
<protein>
    <recommendedName>
        <fullName evidence="4">PCI domain-containing protein</fullName>
    </recommendedName>
</protein>
<evidence type="ECO:0000313" key="5">
    <source>
        <dbReference type="EMBL" id="KAA8574950.1"/>
    </source>
</evidence>
<dbReference type="PANTHER" id="PTHR15350">
    <property type="entry name" value="COP9 SIGNALOSOME COMPLEX SUBUNIT 7/DENDRITIC CELL PROTEIN GA17"/>
    <property type="match status" value="1"/>
</dbReference>
<dbReference type="PANTHER" id="PTHR15350:SF5">
    <property type="entry name" value="COP9 SIGNALOSOME COMPLEX SUBUNIT 7"/>
    <property type="match status" value="1"/>
</dbReference>
<dbReference type="AlphaFoldDB" id="A0A5M9K201"/>
<proteinExistence type="inferred from homology"/>
<dbReference type="Pfam" id="PF01399">
    <property type="entry name" value="PCI"/>
    <property type="match status" value="1"/>
</dbReference>
<gene>
    <name evidence="5" type="ORF">EYC84_004182</name>
</gene>
<accession>A0A5M9K201</accession>
<evidence type="ECO:0000313" key="6">
    <source>
        <dbReference type="Proteomes" id="UP000322873"/>
    </source>
</evidence>
<dbReference type="InterPro" id="IPR045237">
    <property type="entry name" value="COPS7/eIF3m"/>
</dbReference>
<dbReference type="Proteomes" id="UP000322873">
    <property type="component" value="Unassembled WGS sequence"/>
</dbReference>
<dbReference type="SMART" id="SM00088">
    <property type="entry name" value="PINT"/>
    <property type="match status" value="1"/>
</dbReference>
<sequence length="393" mass="42952">MEQIKALNALEPFLALTKSATSPRAAIDLITPLSTGTPEQASYLTLLEIFSYGTYIDYASNPSLPTLSPAQTLKLRQLSFLTLAKNPSDLTYPKLQSALSLSTTRDLEDLVISAIYAGLITCTLDPYNQTVLVSSVSPLRDLPPSTIPSMLSTLSAWSARCTTTLSSLESQIASIKADAQRRHRDEQDWNAHVESLVEIPPPAESNTGATGIMGNIHNLTGRMTRSSGKRNAALEDPASDEEMNDVDSTGGQQTKDTRSAKKRGFGGLGFGNLSSSTALKDQDEQKVMIASERGLCPVLGPEGMHLNSSSGDWQQEPIIWVMKRRKQCIDFNTEILKGRGYKSRKPLASIHANRQVKENGRKEVIKGPSLLSVERHPVFQEKVNKKPKKISSE</sequence>
<evidence type="ECO:0000256" key="3">
    <source>
        <dbReference type="SAM" id="MobiDB-lite"/>
    </source>
</evidence>
<evidence type="ECO:0000256" key="2">
    <source>
        <dbReference type="ARBA" id="ARBA00022790"/>
    </source>
</evidence>
<dbReference type="GO" id="GO:0008180">
    <property type="term" value="C:COP9 signalosome"/>
    <property type="evidence" value="ECO:0007669"/>
    <property type="project" value="UniProtKB-KW"/>
</dbReference>
<reference evidence="5 6" key="1">
    <citation type="submission" date="2019-06" db="EMBL/GenBank/DDBJ databases">
        <title>Genome Sequence of the Brown Rot Fungal Pathogen Monilinia fructicola.</title>
        <authorList>
            <person name="De Miccolis Angelini R.M."/>
            <person name="Landi L."/>
            <person name="Abate D."/>
            <person name="Pollastro S."/>
            <person name="Romanazzi G."/>
            <person name="Faretra F."/>
        </authorList>
    </citation>
    <scope>NUCLEOTIDE SEQUENCE [LARGE SCALE GENOMIC DNA]</scope>
    <source>
        <strain evidence="5 6">Mfrc123</strain>
    </source>
</reference>
<name>A0A5M9K201_MONFR</name>
<dbReference type="PROSITE" id="PS50250">
    <property type="entry name" value="PCI"/>
    <property type="match status" value="1"/>
</dbReference>
<evidence type="ECO:0000256" key="1">
    <source>
        <dbReference type="ARBA" id="ARBA00008482"/>
    </source>
</evidence>
<comment type="caution">
    <text evidence="5">The sequence shown here is derived from an EMBL/GenBank/DDBJ whole genome shotgun (WGS) entry which is preliminary data.</text>
</comment>
<keyword evidence="6" id="KW-1185">Reference proteome</keyword>
<comment type="similarity">
    <text evidence="1">Belongs to the CSN7/EIF3M family. CSN7 subfamily.</text>
</comment>
<evidence type="ECO:0000259" key="4">
    <source>
        <dbReference type="PROSITE" id="PS50250"/>
    </source>
</evidence>
<organism evidence="5 6">
    <name type="scientific">Monilinia fructicola</name>
    <name type="common">Brown rot fungus</name>
    <name type="synonym">Ciboria fructicola</name>
    <dbReference type="NCBI Taxonomy" id="38448"/>
    <lineage>
        <taxon>Eukaryota</taxon>
        <taxon>Fungi</taxon>
        <taxon>Dikarya</taxon>
        <taxon>Ascomycota</taxon>
        <taxon>Pezizomycotina</taxon>
        <taxon>Leotiomycetes</taxon>
        <taxon>Helotiales</taxon>
        <taxon>Sclerotiniaceae</taxon>
        <taxon>Monilinia</taxon>
    </lineage>
</organism>
<dbReference type="EMBL" id="VICG01000002">
    <property type="protein sequence ID" value="KAA8574950.1"/>
    <property type="molecule type" value="Genomic_DNA"/>
</dbReference>
<feature type="domain" description="PCI" evidence="4">
    <location>
        <begin position="1"/>
        <end position="138"/>
    </location>
</feature>
<feature type="region of interest" description="Disordered" evidence="3">
    <location>
        <begin position="221"/>
        <end position="279"/>
    </location>
</feature>
<keyword evidence="2" id="KW-0736">Signalosome</keyword>
<dbReference type="VEuPathDB" id="FungiDB:MFRU_002g03970"/>